<sequence>MAYPADFLNRRSSAFSLWTPGRDFGTKPPQLVLGRYDASAPGSFVEVAHRPLAPAADGKKDLWELSPRSLSLAEDTVYHYWFELDDTSPERRGRMLVTDPFAFTVDYRLKRGVVAGADAYPTQPASVIKHRAGALHACDVDGDEPGRVRTPPQASLPANNHLVIYELPVTWARAGVEGGVEVDKGTFADVRALFAPDAEPVDHAGRPGFAASIPALGRGRALLAELGVNALELLPAADAAPRGEWGYATANYLAPDADMGSASDLAALVETVHGRGVRLFTDVVMAFGHDPYQHVDFPKFHLRAETETHNPDAYQSNAVGQKREGWGGQLWRYLAEAQDTYNPQTGDGGLDPTRGALRPAWEFHKLALARWMTDFGVCSLRLDSVNNIGNWDFVRAYKERAWQLYRDRYGSGARDDGFLVIGEELSMPLDMVRSGVLDALWNEPWQERARSLLLGEAGAHDGGSFEATVRRVVDCTSTGFSDGSQAVNYLTSHDVEGYRKERLFDFLTSSGVWDVGGRAKLAFVLLLTSVGVPMIFAGEEFADQMDRSRGDMRYKQTDPVNYERVDGAAWRRDLFAYVARLVRFRTECPALGVDDTDFIHVDRSRGGKVLAWTRGGVRAGQAPVVVVANFTDNATPGAEYVVPNWPGRGAPGWREVTQSRDVPGEWVGREPLMAWEAKVYTRWK</sequence>
<feature type="domain" description="Glycosyl hydrolase family 13 catalytic" evidence="2">
    <location>
        <begin position="208"/>
        <end position="585"/>
    </location>
</feature>
<evidence type="ECO:0000313" key="4">
    <source>
        <dbReference type="EnsemblFungi" id="EJT72355"/>
    </source>
</evidence>
<dbReference type="GO" id="GO:0004556">
    <property type="term" value="F:alpha-amylase activity"/>
    <property type="evidence" value="ECO:0007669"/>
    <property type="project" value="TreeGrafter"/>
</dbReference>
<dbReference type="Pfam" id="PF00128">
    <property type="entry name" value="Alpha-amylase"/>
    <property type="match status" value="1"/>
</dbReference>
<dbReference type="EMBL" id="GL385399">
    <property type="protein sequence ID" value="EJT72355.1"/>
    <property type="molecule type" value="Genomic_DNA"/>
</dbReference>
<dbReference type="PANTHER" id="PTHR10357:SF179">
    <property type="entry name" value="NEUTRAL AND BASIC AMINO ACID TRANSPORT PROTEIN RBAT"/>
    <property type="match status" value="1"/>
</dbReference>
<evidence type="ECO:0000313" key="3">
    <source>
        <dbReference type="EMBL" id="EJT72355.1"/>
    </source>
</evidence>
<dbReference type="SUPFAM" id="SSF51445">
    <property type="entry name" value="(Trans)glycosidases"/>
    <property type="match status" value="1"/>
</dbReference>
<dbReference type="VEuPathDB" id="FungiDB:GGTG_09221"/>
<protein>
    <recommendedName>
        <fullName evidence="2">Glycosyl hydrolase family 13 catalytic domain-containing protein</fullName>
    </recommendedName>
</protein>
<dbReference type="InterPro" id="IPR017853">
    <property type="entry name" value="GH"/>
</dbReference>
<dbReference type="HOGENOM" id="CLU_408670_0_0_1"/>
<organism evidence="3">
    <name type="scientific">Gaeumannomyces tritici (strain R3-111a-1)</name>
    <name type="common">Wheat and barley take-all root rot fungus</name>
    <name type="synonym">Gaeumannomyces graminis var. tritici</name>
    <dbReference type="NCBI Taxonomy" id="644352"/>
    <lineage>
        <taxon>Eukaryota</taxon>
        <taxon>Fungi</taxon>
        <taxon>Dikarya</taxon>
        <taxon>Ascomycota</taxon>
        <taxon>Pezizomycotina</taxon>
        <taxon>Sordariomycetes</taxon>
        <taxon>Sordariomycetidae</taxon>
        <taxon>Magnaporthales</taxon>
        <taxon>Magnaporthaceae</taxon>
        <taxon>Gaeumannomyces</taxon>
    </lineage>
</organism>
<comment type="similarity">
    <text evidence="1">Belongs to the glycosyl hydrolase 13 family.</text>
</comment>
<proteinExistence type="inferred from homology"/>
<dbReference type="EnsemblFungi" id="EJT72355">
    <property type="protein sequence ID" value="EJT72355"/>
    <property type="gene ID" value="GGTG_09221"/>
</dbReference>
<dbReference type="SMART" id="SM00642">
    <property type="entry name" value="Aamy"/>
    <property type="match status" value="1"/>
</dbReference>
<dbReference type="Proteomes" id="UP000006039">
    <property type="component" value="Unassembled WGS sequence"/>
</dbReference>
<evidence type="ECO:0000259" key="2">
    <source>
        <dbReference type="SMART" id="SM00642"/>
    </source>
</evidence>
<accession>J3P6S9</accession>
<dbReference type="RefSeq" id="XP_009225329.1">
    <property type="nucleotide sequence ID" value="XM_009227065.1"/>
</dbReference>
<dbReference type="PANTHER" id="PTHR10357">
    <property type="entry name" value="ALPHA-AMYLASE FAMILY MEMBER"/>
    <property type="match status" value="1"/>
</dbReference>
<dbReference type="OrthoDB" id="1740265at2759"/>
<dbReference type="GO" id="GO:0009313">
    <property type="term" value="P:oligosaccharide catabolic process"/>
    <property type="evidence" value="ECO:0007669"/>
    <property type="project" value="TreeGrafter"/>
</dbReference>
<evidence type="ECO:0000313" key="5">
    <source>
        <dbReference type="Proteomes" id="UP000006039"/>
    </source>
</evidence>
<keyword evidence="5" id="KW-1185">Reference proteome</keyword>
<dbReference type="GeneID" id="20349679"/>
<dbReference type="InterPro" id="IPR006047">
    <property type="entry name" value="GH13_cat_dom"/>
</dbReference>
<reference evidence="5" key="1">
    <citation type="submission" date="2010-07" db="EMBL/GenBank/DDBJ databases">
        <title>The genome sequence of Gaeumannomyces graminis var. tritici strain R3-111a-1.</title>
        <authorList>
            <consortium name="The Broad Institute Genome Sequencing Platform"/>
            <person name="Ma L.-J."/>
            <person name="Dead R."/>
            <person name="Young S."/>
            <person name="Zeng Q."/>
            <person name="Koehrsen M."/>
            <person name="Alvarado L."/>
            <person name="Berlin A."/>
            <person name="Chapman S.B."/>
            <person name="Chen Z."/>
            <person name="Freedman E."/>
            <person name="Gellesch M."/>
            <person name="Goldberg J."/>
            <person name="Griggs A."/>
            <person name="Gujja S."/>
            <person name="Heilman E.R."/>
            <person name="Heiman D."/>
            <person name="Hepburn T."/>
            <person name="Howarth C."/>
            <person name="Jen D."/>
            <person name="Larson L."/>
            <person name="Mehta T."/>
            <person name="Neiman D."/>
            <person name="Pearson M."/>
            <person name="Roberts A."/>
            <person name="Saif S."/>
            <person name="Shea T."/>
            <person name="Shenoy N."/>
            <person name="Sisk P."/>
            <person name="Stolte C."/>
            <person name="Sykes S."/>
            <person name="Walk T."/>
            <person name="White J."/>
            <person name="Yandava C."/>
            <person name="Haas B."/>
            <person name="Nusbaum C."/>
            <person name="Birren B."/>
        </authorList>
    </citation>
    <scope>NUCLEOTIDE SEQUENCE [LARGE SCALE GENOMIC DNA]</scope>
    <source>
        <strain evidence="5">R3-111a-1</strain>
    </source>
</reference>
<evidence type="ECO:0000256" key="1">
    <source>
        <dbReference type="ARBA" id="ARBA00008061"/>
    </source>
</evidence>
<gene>
    <name evidence="4" type="primary">20349679</name>
    <name evidence="3" type="ORF">GGTG_09221</name>
</gene>
<dbReference type="STRING" id="644352.J3P6S9"/>
<reference evidence="3" key="3">
    <citation type="submission" date="2010-09" db="EMBL/GenBank/DDBJ databases">
        <title>Annotation of Gaeumannomyces graminis var. tritici R3-111a-1.</title>
        <authorList>
            <consortium name="The Broad Institute Genome Sequencing Platform"/>
            <person name="Ma L.-J."/>
            <person name="Dead R."/>
            <person name="Young S.K."/>
            <person name="Zeng Q."/>
            <person name="Gargeya S."/>
            <person name="Fitzgerald M."/>
            <person name="Haas B."/>
            <person name="Abouelleil A."/>
            <person name="Alvarado L."/>
            <person name="Arachchi H.M."/>
            <person name="Berlin A."/>
            <person name="Brown A."/>
            <person name="Chapman S.B."/>
            <person name="Chen Z."/>
            <person name="Dunbar C."/>
            <person name="Freedman E."/>
            <person name="Gearin G."/>
            <person name="Gellesch M."/>
            <person name="Goldberg J."/>
            <person name="Griggs A."/>
            <person name="Gujja S."/>
            <person name="Heiman D."/>
            <person name="Howarth C."/>
            <person name="Larson L."/>
            <person name="Lui A."/>
            <person name="MacDonald P.J.P."/>
            <person name="Mehta T."/>
            <person name="Montmayeur A."/>
            <person name="Murphy C."/>
            <person name="Neiman D."/>
            <person name="Pearson M."/>
            <person name="Priest M."/>
            <person name="Roberts A."/>
            <person name="Saif S."/>
            <person name="Shea T."/>
            <person name="Shenoy N."/>
            <person name="Sisk P."/>
            <person name="Stolte C."/>
            <person name="Sykes S."/>
            <person name="Yandava C."/>
            <person name="Wortman J."/>
            <person name="Nusbaum C."/>
            <person name="Birren B."/>
        </authorList>
    </citation>
    <scope>NUCLEOTIDE SEQUENCE</scope>
    <source>
        <strain evidence="3">R3-111a-1</strain>
    </source>
</reference>
<reference evidence="4" key="5">
    <citation type="submission" date="2018-04" db="UniProtKB">
        <authorList>
            <consortium name="EnsemblFungi"/>
        </authorList>
    </citation>
    <scope>IDENTIFICATION</scope>
    <source>
        <strain evidence="4">R3-111a-1</strain>
    </source>
</reference>
<dbReference type="AlphaFoldDB" id="J3P6S9"/>
<reference evidence="3" key="2">
    <citation type="submission" date="2010-07" db="EMBL/GenBank/DDBJ databases">
        <authorList>
            <consortium name="The Broad Institute Genome Sequencing Platform"/>
            <consortium name="Broad Institute Genome Sequencing Center for Infectious Disease"/>
            <person name="Ma L.-J."/>
            <person name="Dead R."/>
            <person name="Young S."/>
            <person name="Zeng Q."/>
            <person name="Koehrsen M."/>
            <person name="Alvarado L."/>
            <person name="Berlin A."/>
            <person name="Chapman S.B."/>
            <person name="Chen Z."/>
            <person name="Freedman E."/>
            <person name="Gellesch M."/>
            <person name="Goldberg J."/>
            <person name="Griggs A."/>
            <person name="Gujja S."/>
            <person name="Heilman E.R."/>
            <person name="Heiman D."/>
            <person name="Hepburn T."/>
            <person name="Howarth C."/>
            <person name="Jen D."/>
            <person name="Larson L."/>
            <person name="Mehta T."/>
            <person name="Neiman D."/>
            <person name="Pearson M."/>
            <person name="Roberts A."/>
            <person name="Saif S."/>
            <person name="Shea T."/>
            <person name="Shenoy N."/>
            <person name="Sisk P."/>
            <person name="Stolte C."/>
            <person name="Sykes S."/>
            <person name="Walk T."/>
            <person name="White J."/>
            <person name="Yandava C."/>
            <person name="Haas B."/>
            <person name="Nusbaum C."/>
            <person name="Birren B."/>
        </authorList>
    </citation>
    <scope>NUCLEOTIDE SEQUENCE</scope>
    <source>
        <strain evidence="3">R3-111a-1</strain>
    </source>
</reference>
<dbReference type="eggNOG" id="KOG0470">
    <property type="taxonomic scope" value="Eukaryota"/>
</dbReference>
<dbReference type="Gene3D" id="3.20.20.80">
    <property type="entry name" value="Glycosidases"/>
    <property type="match status" value="1"/>
</dbReference>
<reference evidence="4" key="4">
    <citation type="journal article" date="2015" name="G3 (Bethesda)">
        <title>Genome sequences of three phytopathogenic species of the Magnaporthaceae family of fungi.</title>
        <authorList>
            <person name="Okagaki L.H."/>
            <person name="Nunes C.C."/>
            <person name="Sailsbery J."/>
            <person name="Clay B."/>
            <person name="Brown D."/>
            <person name="John T."/>
            <person name="Oh Y."/>
            <person name="Young N."/>
            <person name="Fitzgerald M."/>
            <person name="Haas B.J."/>
            <person name="Zeng Q."/>
            <person name="Young S."/>
            <person name="Adiconis X."/>
            <person name="Fan L."/>
            <person name="Levin J.Z."/>
            <person name="Mitchell T.K."/>
            <person name="Okubara P.A."/>
            <person name="Farman M.L."/>
            <person name="Kohn L.M."/>
            <person name="Birren B."/>
            <person name="Ma L.-J."/>
            <person name="Dean R.A."/>
        </authorList>
    </citation>
    <scope>NUCLEOTIDE SEQUENCE</scope>
    <source>
        <strain evidence="4">R3-111a-1</strain>
    </source>
</reference>
<name>J3P6S9_GAET3</name>